<protein>
    <recommendedName>
        <fullName evidence="10">Serine carboxypeptidase-like 18</fullName>
    </recommendedName>
</protein>
<dbReference type="InterPro" id="IPR033124">
    <property type="entry name" value="Ser_caboxypep_his_AS"/>
</dbReference>
<comment type="similarity">
    <text evidence="1">Belongs to the peptidase S10 family.</text>
</comment>
<dbReference type="Gene3D" id="3.40.50.1820">
    <property type="entry name" value="alpha/beta hydrolase"/>
    <property type="match status" value="1"/>
</dbReference>
<name>A0ABD3L2D2_EUCGL</name>
<proteinExistence type="inferred from homology"/>
<dbReference type="PANTHER" id="PTHR11802:SF413">
    <property type="entry name" value="PEPTIDASE S10, SERINE CARBOXYPEPTIDASE, ALPHA_BETA HYDROLASE-RELATED"/>
    <property type="match status" value="1"/>
</dbReference>
<evidence type="ECO:0000256" key="3">
    <source>
        <dbReference type="ARBA" id="ARBA00022670"/>
    </source>
</evidence>
<evidence type="ECO:0000256" key="1">
    <source>
        <dbReference type="ARBA" id="ARBA00009431"/>
    </source>
</evidence>
<dbReference type="PANTHER" id="PTHR11802">
    <property type="entry name" value="SERINE PROTEASE FAMILY S10 SERINE CARBOXYPEPTIDASE"/>
    <property type="match status" value="1"/>
</dbReference>
<dbReference type="InterPro" id="IPR001563">
    <property type="entry name" value="Peptidase_S10"/>
</dbReference>
<keyword evidence="2" id="KW-0121">Carboxypeptidase</keyword>
<dbReference type="PRINTS" id="PR00724">
    <property type="entry name" value="CRBOXYPTASEC"/>
</dbReference>
<feature type="compositionally biased region" description="Basic and acidic residues" evidence="7">
    <location>
        <begin position="1"/>
        <end position="12"/>
    </location>
</feature>
<keyword evidence="6" id="KW-0325">Glycoprotein</keyword>
<keyword evidence="5" id="KW-0378">Hydrolase</keyword>
<dbReference type="FunFam" id="3.40.50.12670:FF:000001">
    <property type="entry name" value="Carboxypeptidase"/>
    <property type="match status" value="1"/>
</dbReference>
<accession>A0ABD3L2D2</accession>
<sequence>MSERTGKPDRPVRSPPSASRISSLFPRSSKCIKSKNRPFLGPKFVTVSSLSFPSSSSSPQARTGMAPQGALVCYFFLHLLLALAPVASSQKVVTTLPGYDGELPFYLETGYIGVGDLEESQLFYYFVESQRSPALDPLMLWLTGGPGCSVLSAFFYESGPVEFSYVGYNGSLPSMHVNPHTWTQGLNIIYVDAPIGTGFSYSTTAENYYIDDYRASYEIYQFLRKWLIQHPQFLKNILYIGGDSYSGIPLPMVVKLIYDGNGDGAVPYLNLKGYVLGNPKTDDFVDDNSRVPFAHRLTLISTEQFEEATEACNGDFVNINASNADCDTDIGAIDVMVEEINLMHVLEPICQVAYSRPAKTIRGKTVVFEEDYENFLATGAKAAHWCRDYNYVLSAIWANDKTVRAALGVREGTKGVWNRCNSSLAYTKSVTSSVGYHQNLSTSNLRALIYSGDHDMSVTHIGTQNWIYSLNLTLYDVWRPWFVDGQIAGYTQEFINDDFTLDYATIKGAGHVAPEYKPKQCYEMLDRWLAYYPL</sequence>
<keyword evidence="4" id="KW-0732">Signal</keyword>
<dbReference type="Gene3D" id="3.40.50.12670">
    <property type="match status" value="1"/>
</dbReference>
<comment type="caution">
    <text evidence="8">The sequence shown here is derived from an EMBL/GenBank/DDBJ whole genome shotgun (WGS) entry which is preliminary data.</text>
</comment>
<organism evidence="8 9">
    <name type="scientific">Eucalyptus globulus</name>
    <name type="common">Tasmanian blue gum</name>
    <dbReference type="NCBI Taxonomy" id="34317"/>
    <lineage>
        <taxon>Eukaryota</taxon>
        <taxon>Viridiplantae</taxon>
        <taxon>Streptophyta</taxon>
        <taxon>Embryophyta</taxon>
        <taxon>Tracheophyta</taxon>
        <taxon>Spermatophyta</taxon>
        <taxon>Magnoliopsida</taxon>
        <taxon>eudicotyledons</taxon>
        <taxon>Gunneridae</taxon>
        <taxon>Pentapetalae</taxon>
        <taxon>rosids</taxon>
        <taxon>malvids</taxon>
        <taxon>Myrtales</taxon>
        <taxon>Myrtaceae</taxon>
        <taxon>Myrtoideae</taxon>
        <taxon>Eucalypteae</taxon>
        <taxon>Eucalyptus</taxon>
    </lineage>
</organism>
<keyword evidence="3" id="KW-0645">Protease</keyword>
<evidence type="ECO:0000256" key="2">
    <source>
        <dbReference type="ARBA" id="ARBA00022645"/>
    </source>
</evidence>
<dbReference type="AlphaFoldDB" id="A0ABD3L2D2"/>
<feature type="region of interest" description="Disordered" evidence="7">
    <location>
        <begin position="1"/>
        <end position="23"/>
    </location>
</feature>
<dbReference type="EMBL" id="JBJKBG010000003">
    <property type="protein sequence ID" value="KAL3744036.1"/>
    <property type="molecule type" value="Genomic_DNA"/>
</dbReference>
<evidence type="ECO:0000313" key="9">
    <source>
        <dbReference type="Proteomes" id="UP001634007"/>
    </source>
</evidence>
<evidence type="ECO:0000256" key="5">
    <source>
        <dbReference type="ARBA" id="ARBA00022801"/>
    </source>
</evidence>
<dbReference type="InterPro" id="IPR029058">
    <property type="entry name" value="AB_hydrolase_fold"/>
</dbReference>
<dbReference type="PROSITE" id="PS00560">
    <property type="entry name" value="CARBOXYPEPT_SER_HIS"/>
    <property type="match status" value="1"/>
</dbReference>
<keyword evidence="9" id="KW-1185">Reference proteome</keyword>
<dbReference type="Pfam" id="PF00450">
    <property type="entry name" value="Peptidase_S10"/>
    <property type="match status" value="1"/>
</dbReference>
<evidence type="ECO:0000256" key="6">
    <source>
        <dbReference type="ARBA" id="ARBA00023180"/>
    </source>
</evidence>
<evidence type="ECO:0008006" key="10">
    <source>
        <dbReference type="Google" id="ProtNLM"/>
    </source>
</evidence>
<dbReference type="Proteomes" id="UP001634007">
    <property type="component" value="Unassembled WGS sequence"/>
</dbReference>
<dbReference type="SUPFAM" id="SSF53474">
    <property type="entry name" value="alpha/beta-Hydrolases"/>
    <property type="match status" value="1"/>
</dbReference>
<dbReference type="GO" id="GO:0006508">
    <property type="term" value="P:proteolysis"/>
    <property type="evidence" value="ECO:0007669"/>
    <property type="project" value="UniProtKB-KW"/>
</dbReference>
<evidence type="ECO:0000313" key="8">
    <source>
        <dbReference type="EMBL" id="KAL3744036.1"/>
    </source>
</evidence>
<dbReference type="GO" id="GO:0004180">
    <property type="term" value="F:carboxypeptidase activity"/>
    <property type="evidence" value="ECO:0007669"/>
    <property type="project" value="UniProtKB-KW"/>
</dbReference>
<evidence type="ECO:0000256" key="4">
    <source>
        <dbReference type="ARBA" id="ARBA00022729"/>
    </source>
</evidence>
<reference evidence="8 9" key="1">
    <citation type="submission" date="2024-11" db="EMBL/GenBank/DDBJ databases">
        <title>Chromosome-level genome assembly of Eucalyptus globulus Labill. provides insights into its genome evolution.</title>
        <authorList>
            <person name="Li X."/>
        </authorList>
    </citation>
    <scope>NUCLEOTIDE SEQUENCE [LARGE SCALE GENOMIC DNA]</scope>
    <source>
        <strain evidence="8">CL2024</strain>
        <tissue evidence="8">Fresh tender leaves</tissue>
    </source>
</reference>
<gene>
    <name evidence="8" type="ORF">ACJRO7_013310</name>
</gene>
<dbReference type="FunFam" id="3.40.50.1820:FF:000072">
    <property type="entry name" value="Serine carboxypeptidase-like 19"/>
    <property type="match status" value="1"/>
</dbReference>
<evidence type="ECO:0000256" key="7">
    <source>
        <dbReference type="SAM" id="MobiDB-lite"/>
    </source>
</evidence>